<dbReference type="AlphaFoldDB" id="A0A2L2LMR3"/>
<organism evidence="4 5">
    <name type="scientific">Agrobacterium tumefaciens</name>
    <dbReference type="NCBI Taxonomy" id="358"/>
    <lineage>
        <taxon>Bacteria</taxon>
        <taxon>Pseudomonadati</taxon>
        <taxon>Pseudomonadota</taxon>
        <taxon>Alphaproteobacteria</taxon>
        <taxon>Hyphomicrobiales</taxon>
        <taxon>Rhizobiaceae</taxon>
        <taxon>Rhizobium/Agrobacterium group</taxon>
        <taxon>Agrobacterium</taxon>
        <taxon>Agrobacterium tumefaciens complex</taxon>
    </lineage>
</organism>
<evidence type="ECO:0000259" key="3">
    <source>
        <dbReference type="Pfam" id="PF20737"/>
    </source>
</evidence>
<evidence type="ECO:0008006" key="6">
    <source>
        <dbReference type="Google" id="ProtNLM"/>
    </source>
</evidence>
<evidence type="ECO:0000313" key="4">
    <source>
        <dbReference type="EMBL" id="AVH45619.1"/>
    </source>
</evidence>
<geneLocation type="plasmid" evidence="5">
    <name>pat1d1609b</name>
</geneLocation>
<dbReference type="InterPro" id="IPR008928">
    <property type="entry name" value="6-hairpin_glycosidase_sf"/>
</dbReference>
<dbReference type="InterPro" id="IPR012878">
    <property type="entry name" value="Beta-AFase-like_GH127_cat"/>
</dbReference>
<gene>
    <name evidence="4" type="ORF">At1D1609_55870</name>
</gene>
<dbReference type="InterPro" id="IPR049174">
    <property type="entry name" value="Beta-AFase-like"/>
</dbReference>
<dbReference type="Pfam" id="PF20736">
    <property type="entry name" value="Glyco_hydro127M"/>
    <property type="match status" value="1"/>
</dbReference>
<dbReference type="PANTHER" id="PTHR43465:SF2">
    <property type="entry name" value="DUF1680 DOMAIN PROTEIN (AFU_ORTHOLOGUE AFUA_1G08910)"/>
    <property type="match status" value="1"/>
</dbReference>
<feature type="domain" description="Non-reducing end beta-L-arabinofuranosidase-like GH127 catalytic" evidence="1">
    <location>
        <begin position="32"/>
        <end position="429"/>
    </location>
</feature>
<dbReference type="Pfam" id="PF20737">
    <property type="entry name" value="Glyco_hydro127C"/>
    <property type="match status" value="1"/>
</dbReference>
<protein>
    <recommendedName>
        <fullName evidence="6">Glycoside hydrolase family 127 protein</fullName>
    </recommendedName>
</protein>
<evidence type="ECO:0000259" key="1">
    <source>
        <dbReference type="Pfam" id="PF07944"/>
    </source>
</evidence>
<feature type="domain" description="Non-reducing end beta-L-arabinofuranosidase-like GH127 C-terminal" evidence="3">
    <location>
        <begin position="539"/>
        <end position="649"/>
    </location>
</feature>
<dbReference type="PANTHER" id="PTHR43465">
    <property type="entry name" value="DUF1680 DOMAIN PROTEIN (AFU_ORTHOLOGUE AFUA_1G08910)"/>
    <property type="match status" value="1"/>
</dbReference>
<evidence type="ECO:0000313" key="5">
    <source>
        <dbReference type="Proteomes" id="UP000237717"/>
    </source>
</evidence>
<dbReference type="RefSeq" id="WP_233282749.1">
    <property type="nucleotide sequence ID" value="NZ_CP026928.1"/>
</dbReference>
<dbReference type="GO" id="GO:0005975">
    <property type="term" value="P:carbohydrate metabolic process"/>
    <property type="evidence" value="ECO:0007669"/>
    <property type="project" value="InterPro"/>
</dbReference>
<accession>A0A2L2LMR3</accession>
<proteinExistence type="predicted"/>
<sequence length="656" mass="73694">MKVKIMDRIVNTYTRSDTGKDRKFRPLPVPSVTLGGLFGERQDAICATTAETLLDRCVEAGMLTAIDVSQPSPGVVLPIQPWDGSTQMFWDSDFGKSIETVAYSLFRSPNPALEARVDQIVDFYEKLQDEDGYINAWFQRVQPGRRWTNLRDFHELYCAGHLIEGAVAYYQATGKRKLLDIMARFADYMIAVFGHGEGQIPGYDGHEEIELALVRLARVTGKQKYLDLSKYFIDERGNEPHFFIEEAKRDGREAKKFVFHSFEYNQSHQPVREQTKVVGHAVRAMYLYSGMADIATEYSDDSLTGALETLWSDLVTKQMYVTGGIGPSAANEGFTDYYDMPNESAYNETCASVGLVFWAARMLGRGPDRRYADIMEQALYNGAMVGLSLDGTRFFYDNPLESAGKHHRWTWHPCPCCPPNIARLLASIGSYMYAASDDEIAVHLYGEGRARFEISGEKVTLAQETRYPWDGAIHFEVGLARPTRFTVSLRVPAWCIGATLSINGLPVDLDQVVVDGYARLEREWSDKDEITLDLPLAARLLRANPLIRQDAGRVALARGPLIYCTEETDNGSGLNRLTITGHPADATESTISVLNDAVMLEIAAEQDEADWGETLYREAPPETKKVKARFIPYHLWDNREPGEMLVWMRDGRGGDA</sequence>
<reference evidence="4 5" key="1">
    <citation type="submission" date="2018-02" db="EMBL/GenBank/DDBJ databases">
        <title>Complete genome sequence of Agrobacterium tumefaciens 1D1609.</title>
        <authorList>
            <person name="Cho S.-T."/>
            <person name="Haryono M."/>
            <person name="Chang H.-H."/>
            <person name="Santos M.N."/>
            <person name="Lai E.-M."/>
            <person name="Kuo C.-H."/>
        </authorList>
    </citation>
    <scope>NUCLEOTIDE SEQUENCE [LARGE SCALE GENOMIC DNA]</scope>
    <source>
        <strain evidence="4 5">1D1609</strain>
        <plasmid evidence="5">Plasmid pat1d1609b</plasmid>
    </source>
</reference>
<keyword evidence="4" id="KW-0614">Plasmid</keyword>
<name>A0A2L2LMR3_AGRTU</name>
<dbReference type="SUPFAM" id="SSF48208">
    <property type="entry name" value="Six-hairpin glycosidases"/>
    <property type="match status" value="1"/>
</dbReference>
<feature type="domain" description="Non-reducing end beta-L-arabinofuranosidase-like GH127 middle" evidence="2">
    <location>
        <begin position="440"/>
        <end position="536"/>
    </location>
</feature>
<evidence type="ECO:0000259" key="2">
    <source>
        <dbReference type="Pfam" id="PF20736"/>
    </source>
</evidence>
<dbReference type="InterPro" id="IPR049049">
    <property type="entry name" value="Beta-AFase-like_GH127_C"/>
</dbReference>
<dbReference type="Pfam" id="PF07944">
    <property type="entry name" value="Beta-AFase-like_GH127_cat"/>
    <property type="match status" value="1"/>
</dbReference>
<dbReference type="InterPro" id="IPR049046">
    <property type="entry name" value="Beta-AFase-like_GH127_middle"/>
</dbReference>
<dbReference type="EMBL" id="CP026928">
    <property type="protein sequence ID" value="AVH45619.1"/>
    <property type="molecule type" value="Genomic_DNA"/>
</dbReference>
<dbReference type="Proteomes" id="UP000237717">
    <property type="component" value="Plasmid pAt1D1609b"/>
</dbReference>